<gene>
    <name evidence="2" type="ORF">QYF61_012916</name>
</gene>
<dbReference type="InterPro" id="IPR043502">
    <property type="entry name" value="DNA/RNA_pol_sf"/>
</dbReference>
<reference evidence="2 3" key="1">
    <citation type="journal article" date="2023" name="J. Hered.">
        <title>Chromosome-level genome of the wood stork (Mycteria americana) provides insight into avian chromosome evolution.</title>
        <authorList>
            <person name="Flamio R. Jr."/>
            <person name="Ramstad K.M."/>
        </authorList>
    </citation>
    <scope>NUCLEOTIDE SEQUENCE [LARGE SCALE GENOMIC DNA]</scope>
    <source>
        <strain evidence="2">JAX WOST 10</strain>
    </source>
</reference>
<dbReference type="Proteomes" id="UP001333110">
    <property type="component" value="Unassembled WGS sequence"/>
</dbReference>
<dbReference type="PANTHER" id="PTHR33332">
    <property type="entry name" value="REVERSE TRANSCRIPTASE DOMAIN-CONTAINING PROTEIN"/>
    <property type="match status" value="1"/>
</dbReference>
<comment type="caution">
    <text evidence="2">The sequence shown here is derived from an EMBL/GenBank/DDBJ whole genome shotgun (WGS) entry which is preliminary data.</text>
</comment>
<dbReference type="EMBL" id="JAUNZN010000002">
    <property type="protein sequence ID" value="KAK4826975.1"/>
    <property type="molecule type" value="Genomic_DNA"/>
</dbReference>
<evidence type="ECO:0000313" key="2">
    <source>
        <dbReference type="EMBL" id="KAK4826975.1"/>
    </source>
</evidence>
<dbReference type="PRINTS" id="PR01345">
    <property type="entry name" value="CERVTRCPTASE"/>
</dbReference>
<evidence type="ECO:0000259" key="1">
    <source>
        <dbReference type="PROSITE" id="PS50878"/>
    </source>
</evidence>
<dbReference type="SUPFAM" id="SSF56672">
    <property type="entry name" value="DNA/RNA polymerases"/>
    <property type="match status" value="1"/>
</dbReference>
<dbReference type="AlphaFoldDB" id="A0AAN7P724"/>
<dbReference type="PROSITE" id="PS50878">
    <property type="entry name" value="RT_POL"/>
    <property type="match status" value="1"/>
</dbReference>
<dbReference type="CDD" id="cd01650">
    <property type="entry name" value="RT_nLTR_like"/>
    <property type="match status" value="1"/>
</dbReference>
<name>A0AAN7P724_MYCAM</name>
<organism evidence="2 3">
    <name type="scientific">Mycteria americana</name>
    <name type="common">Wood stork</name>
    <dbReference type="NCBI Taxonomy" id="33587"/>
    <lineage>
        <taxon>Eukaryota</taxon>
        <taxon>Metazoa</taxon>
        <taxon>Chordata</taxon>
        <taxon>Craniata</taxon>
        <taxon>Vertebrata</taxon>
        <taxon>Euteleostomi</taxon>
        <taxon>Archelosauria</taxon>
        <taxon>Archosauria</taxon>
        <taxon>Dinosauria</taxon>
        <taxon>Saurischia</taxon>
        <taxon>Theropoda</taxon>
        <taxon>Coelurosauria</taxon>
        <taxon>Aves</taxon>
        <taxon>Neognathae</taxon>
        <taxon>Neoaves</taxon>
        <taxon>Aequornithes</taxon>
        <taxon>Ciconiiformes</taxon>
        <taxon>Ciconiidae</taxon>
        <taxon>Mycteria</taxon>
    </lineage>
</organism>
<proteinExistence type="predicted"/>
<dbReference type="Pfam" id="PF00078">
    <property type="entry name" value="RVT_1"/>
    <property type="match status" value="1"/>
</dbReference>
<accession>A0AAN7P724</accession>
<protein>
    <recommendedName>
        <fullName evidence="1">Reverse transcriptase domain-containing protein</fullName>
    </recommendedName>
</protein>
<evidence type="ECO:0000313" key="3">
    <source>
        <dbReference type="Proteomes" id="UP001333110"/>
    </source>
</evidence>
<keyword evidence="3" id="KW-1185">Reference proteome</keyword>
<feature type="domain" description="Reverse transcriptase" evidence="1">
    <location>
        <begin position="137"/>
        <end position="401"/>
    </location>
</feature>
<sequence>MCVAKARLVFKLASTVKDNKKGFFKYVNSKRRTRDNIGPLLDEVSRLTNRDVGKAETFNAFFASVFNSDGGPWDPQSPVLEDCDWGDDKLPADSELVQDLLLQLDARKCMGPDGIHPRVLKDLADVIAGPLSSILQWSWESGEVPVDWKLANLVPIFKKGKKEDPGNYRPGSLPSVPGRIMEKVILGVVEKHLRDNAVIGHSQHGFMRGRSCLTNLISFHDKVTHLADQGKPIDVVVLDLSKAFDAVSHSILLDKMSSTQLDKSIIHWVNNWLLGRAERVIVNGVTSGWWLVTGGVPQGSILGPVLFNVFVNELDAGMECTLSKFASNTKLGEAVDSLKGREVLQRDLDKLESWAIINHMKFKKSKRWILHLGQGNPGYMYKVGDERLESSPAERDLGVWVDGKLNMSQQCALAAKRANRVLGCIKHSIASWLRDVSVPLYTALVWPHLKHCVCFWAPQYKKHITLLDCVQRRATKTVKGLEGKIYKERLRSLGLFILEKIRLRSDLMAVYNFLKGRSERGGADLRSLVTSDRTQGNGMKLHQGEFRLDIRKRFFTERVVSHWNRLLREVVMAPSLSEFKEHLDNALTHLV</sequence>
<dbReference type="InterPro" id="IPR000477">
    <property type="entry name" value="RT_dom"/>
</dbReference>